<evidence type="ECO:0008006" key="3">
    <source>
        <dbReference type="Google" id="ProtNLM"/>
    </source>
</evidence>
<keyword evidence="2" id="KW-1185">Reference proteome</keyword>
<sequence>MISEHEHVQPVRAYRGRLREERREITFTLIVTRDEEAITEALSHLSWRVYATNQEAKHLSLEQAVEVYRDEYLVERNFSRLKGHPLSLAPLHVQRDDHRIGLVRLLTLALRVLTLLEGVARRRLAEQHEELAGLFAGNPKRRIAQPTAERLLEAFSSITLTAMSAPGLLQRHVTPLSSLQQQILTLLGFSPAIYVRPADDSSFRPTIEVER</sequence>
<proteinExistence type="predicted"/>
<organism evidence="1 2">
    <name type="scientific">Ktedonobacter robiniae</name>
    <dbReference type="NCBI Taxonomy" id="2778365"/>
    <lineage>
        <taxon>Bacteria</taxon>
        <taxon>Bacillati</taxon>
        <taxon>Chloroflexota</taxon>
        <taxon>Ktedonobacteria</taxon>
        <taxon>Ktedonobacterales</taxon>
        <taxon>Ktedonobacteraceae</taxon>
        <taxon>Ktedonobacter</taxon>
    </lineage>
</organism>
<gene>
    <name evidence="1" type="ORF">KSB_85300</name>
</gene>
<accession>A0ABQ3V6H6</accession>
<evidence type="ECO:0000313" key="1">
    <source>
        <dbReference type="EMBL" id="GHO60055.1"/>
    </source>
</evidence>
<protein>
    <recommendedName>
        <fullName evidence="3">Transposase IS4-like domain-containing protein</fullName>
    </recommendedName>
</protein>
<dbReference type="Proteomes" id="UP000654345">
    <property type="component" value="Unassembled WGS sequence"/>
</dbReference>
<comment type="caution">
    <text evidence="1">The sequence shown here is derived from an EMBL/GenBank/DDBJ whole genome shotgun (WGS) entry which is preliminary data.</text>
</comment>
<reference evidence="1 2" key="1">
    <citation type="journal article" date="2021" name="Int. J. Syst. Evol. Microbiol.">
        <title>Reticulibacter mediterranei gen. nov., sp. nov., within the new family Reticulibacteraceae fam. nov., and Ktedonospora formicarum gen. nov., sp. nov., Ktedonobacter robiniae sp. nov., Dictyobacter formicarum sp. nov. and Dictyobacter arantiisoli sp. nov., belonging to the class Ktedonobacteria.</title>
        <authorList>
            <person name="Yabe S."/>
            <person name="Zheng Y."/>
            <person name="Wang C.M."/>
            <person name="Sakai Y."/>
            <person name="Abe K."/>
            <person name="Yokota A."/>
            <person name="Donadio S."/>
            <person name="Cavaletti L."/>
            <person name="Monciardini P."/>
        </authorList>
    </citation>
    <scope>NUCLEOTIDE SEQUENCE [LARGE SCALE GENOMIC DNA]</scope>
    <source>
        <strain evidence="1 2">SOSP1-30</strain>
    </source>
</reference>
<dbReference type="EMBL" id="BNJG01000004">
    <property type="protein sequence ID" value="GHO60055.1"/>
    <property type="molecule type" value="Genomic_DNA"/>
</dbReference>
<evidence type="ECO:0000313" key="2">
    <source>
        <dbReference type="Proteomes" id="UP000654345"/>
    </source>
</evidence>
<name>A0ABQ3V6H6_9CHLR</name>